<proteinExistence type="predicted"/>
<dbReference type="Pfam" id="PF00990">
    <property type="entry name" value="GGDEF"/>
    <property type="match status" value="1"/>
</dbReference>
<dbReference type="SUPFAM" id="SSF55785">
    <property type="entry name" value="PYP-like sensor domain (PAS domain)"/>
    <property type="match status" value="2"/>
</dbReference>
<feature type="domain" description="PAS" evidence="2">
    <location>
        <begin position="98"/>
        <end position="141"/>
    </location>
</feature>
<evidence type="ECO:0008006" key="7">
    <source>
        <dbReference type="Google" id="ProtNLM"/>
    </source>
</evidence>
<dbReference type="InterPro" id="IPR035919">
    <property type="entry name" value="EAL_sf"/>
</dbReference>
<dbReference type="Pfam" id="PF00563">
    <property type="entry name" value="EAL"/>
    <property type="match status" value="1"/>
</dbReference>
<dbReference type="SMART" id="SM00052">
    <property type="entry name" value="EAL"/>
    <property type="match status" value="1"/>
</dbReference>
<dbReference type="CDD" id="cd01949">
    <property type="entry name" value="GGDEF"/>
    <property type="match status" value="1"/>
</dbReference>
<dbReference type="NCBIfam" id="TIGR00229">
    <property type="entry name" value="sensory_box"/>
    <property type="match status" value="2"/>
</dbReference>
<reference evidence="5" key="1">
    <citation type="journal article" date="2014" name="Int. J. Syst. Evol. Microbiol.">
        <title>Complete genome sequence of Corynebacterium casei LMG S-19264T (=DSM 44701T), isolated from a smear-ripened cheese.</title>
        <authorList>
            <consortium name="US DOE Joint Genome Institute (JGI-PGF)"/>
            <person name="Walter F."/>
            <person name="Albersmeier A."/>
            <person name="Kalinowski J."/>
            <person name="Ruckert C."/>
        </authorList>
    </citation>
    <scope>NUCLEOTIDE SEQUENCE</scope>
    <source>
        <strain evidence="5">CGMCC 1.12426</strain>
    </source>
</reference>
<dbReference type="PANTHER" id="PTHR44757">
    <property type="entry name" value="DIGUANYLATE CYCLASE DGCP"/>
    <property type="match status" value="1"/>
</dbReference>
<dbReference type="Gene3D" id="3.20.20.450">
    <property type="entry name" value="EAL domain"/>
    <property type="match status" value="1"/>
</dbReference>
<keyword evidence="1" id="KW-0175">Coiled coil</keyword>
<dbReference type="PANTHER" id="PTHR44757:SF2">
    <property type="entry name" value="BIOFILM ARCHITECTURE MAINTENANCE PROTEIN MBAA"/>
    <property type="match status" value="1"/>
</dbReference>
<dbReference type="PROSITE" id="PS50887">
    <property type="entry name" value="GGDEF"/>
    <property type="match status" value="1"/>
</dbReference>
<dbReference type="InterPro" id="IPR035965">
    <property type="entry name" value="PAS-like_dom_sf"/>
</dbReference>
<evidence type="ECO:0000256" key="1">
    <source>
        <dbReference type="SAM" id="Coils"/>
    </source>
</evidence>
<dbReference type="InterPro" id="IPR013767">
    <property type="entry name" value="PAS_fold"/>
</dbReference>
<dbReference type="OrthoDB" id="9814202at2"/>
<dbReference type="SMART" id="SM00091">
    <property type="entry name" value="PAS"/>
    <property type="match status" value="2"/>
</dbReference>
<dbReference type="InterPro" id="IPR052155">
    <property type="entry name" value="Biofilm_reg_signaling"/>
</dbReference>
<protein>
    <recommendedName>
        <fullName evidence="7">PAS domain S-box-containing protein/diguanylate cyclase (GGDEF)-like protein</fullName>
    </recommendedName>
</protein>
<evidence type="ECO:0000259" key="3">
    <source>
        <dbReference type="PROSITE" id="PS50883"/>
    </source>
</evidence>
<dbReference type="Pfam" id="PF00989">
    <property type="entry name" value="PAS"/>
    <property type="match status" value="1"/>
</dbReference>
<comment type="caution">
    <text evidence="5">The sequence shown here is derived from an EMBL/GenBank/DDBJ whole genome shotgun (WGS) entry which is preliminary data.</text>
</comment>
<dbReference type="InterPro" id="IPR013656">
    <property type="entry name" value="PAS_4"/>
</dbReference>
<feature type="coiled-coil region" evidence="1">
    <location>
        <begin position="7"/>
        <end position="69"/>
    </location>
</feature>
<dbReference type="InterPro" id="IPR000160">
    <property type="entry name" value="GGDEF_dom"/>
</dbReference>
<dbReference type="SMART" id="SM00267">
    <property type="entry name" value="GGDEF"/>
    <property type="match status" value="1"/>
</dbReference>
<dbReference type="NCBIfam" id="TIGR00254">
    <property type="entry name" value="GGDEF"/>
    <property type="match status" value="1"/>
</dbReference>
<dbReference type="RefSeq" id="WP_150497786.1">
    <property type="nucleotide sequence ID" value="NZ_BMFA01000017.1"/>
</dbReference>
<dbReference type="PROSITE" id="PS50112">
    <property type="entry name" value="PAS"/>
    <property type="match status" value="2"/>
</dbReference>
<sequence length="753" mass="83996">MATTKGAEEIRAEIEEITRIYRAYADEDARFSRLKDIFDQTLADLQIHQEELTAQNSELQASQQEAEALYAYQRALFDQSPTAMVHIGYPGDLVRCANKAAACLFGYSSPSLMEGRSFLSRFHMDDHPAVREHLRQAFQTGEVASLETRVFSMDRGERYVELVSVAVTEPATSTGLCLSSLIDITDRKKAEESSRLAEKLFNRSAEGIAITDARGRILTVNEAFTDMTGYGLDEITGKTTAILDSDRQASDLRGRIRHGLEADGWWQGRIWRRQKDGEDHLTWLNVTAVRTDRGVIANTVYMLSDIRSVRTEKRRIEYFATHDELTDLANRAHFTDRIGKTIRELDSGANPSATIAVLFMDLDNFKNINDTQGHDAGDCLLQAVAGRLRSVVREEHTLARFGGDEFTLLIEPPDAEAAAIEAAKRILLAMAPPFELAGQTVFTTMSVGISLYPGDASDGESLLKHSDIAMYHAKVRGKNQYQFYTEDLMQAARRRMRLENGLRAALVQNDFDLVFQPIVDLKTGLVQGAEALLRLELDNGEAVSPDEFIPIAEQTGLISEISKWMCEKVFRTLSDWSRQGISVPDITINLSGRDIQGDFASVHLAALARQHGVNPDNVTLELTEGVLMDNQSAALETLSDLRKLGFGIAIDDFGSGFSSLAYMRMYPITTIKIDRSFLQNMDKDAADIIILQAIIDLSNRLGLRVICEGVETPEQATRLAEYGCSYGQGFYYHRPMHPTDFISLITAQNKNQK</sequence>
<name>A0A916X3X0_9HYPH</name>
<evidence type="ECO:0000259" key="2">
    <source>
        <dbReference type="PROSITE" id="PS50112"/>
    </source>
</evidence>
<dbReference type="SUPFAM" id="SSF55073">
    <property type="entry name" value="Nucleotide cyclase"/>
    <property type="match status" value="1"/>
</dbReference>
<feature type="domain" description="PAS" evidence="2">
    <location>
        <begin position="193"/>
        <end position="244"/>
    </location>
</feature>
<dbReference type="InterPro" id="IPR000014">
    <property type="entry name" value="PAS"/>
</dbReference>
<dbReference type="AlphaFoldDB" id="A0A916X3X0"/>
<organism evidence="5 6">
    <name type="scientific">Roseibium aquae</name>
    <dbReference type="NCBI Taxonomy" id="1323746"/>
    <lineage>
        <taxon>Bacteria</taxon>
        <taxon>Pseudomonadati</taxon>
        <taxon>Pseudomonadota</taxon>
        <taxon>Alphaproteobacteria</taxon>
        <taxon>Hyphomicrobiales</taxon>
        <taxon>Stappiaceae</taxon>
        <taxon>Roseibium</taxon>
    </lineage>
</organism>
<feature type="domain" description="GGDEF" evidence="4">
    <location>
        <begin position="353"/>
        <end position="486"/>
    </location>
</feature>
<dbReference type="SUPFAM" id="SSF141868">
    <property type="entry name" value="EAL domain-like"/>
    <property type="match status" value="1"/>
</dbReference>
<gene>
    <name evidence="5" type="ORF">GCM10011316_37900</name>
</gene>
<dbReference type="EMBL" id="BMFA01000017">
    <property type="protein sequence ID" value="GGB62390.1"/>
    <property type="molecule type" value="Genomic_DNA"/>
</dbReference>
<evidence type="ECO:0000313" key="5">
    <source>
        <dbReference type="EMBL" id="GGB62390.1"/>
    </source>
</evidence>
<dbReference type="InterPro" id="IPR029787">
    <property type="entry name" value="Nucleotide_cyclase"/>
</dbReference>
<accession>A0A916X3X0</accession>
<keyword evidence="6" id="KW-1185">Reference proteome</keyword>
<dbReference type="Pfam" id="PF08448">
    <property type="entry name" value="PAS_4"/>
    <property type="match status" value="1"/>
</dbReference>
<dbReference type="InterPro" id="IPR001633">
    <property type="entry name" value="EAL_dom"/>
</dbReference>
<dbReference type="Proteomes" id="UP000605148">
    <property type="component" value="Unassembled WGS sequence"/>
</dbReference>
<evidence type="ECO:0000313" key="6">
    <source>
        <dbReference type="Proteomes" id="UP000605148"/>
    </source>
</evidence>
<dbReference type="InterPro" id="IPR043128">
    <property type="entry name" value="Rev_trsase/Diguanyl_cyclase"/>
</dbReference>
<feature type="domain" description="EAL" evidence="3">
    <location>
        <begin position="495"/>
        <end position="749"/>
    </location>
</feature>
<dbReference type="CDD" id="cd00130">
    <property type="entry name" value="PAS"/>
    <property type="match status" value="2"/>
</dbReference>
<dbReference type="Gene3D" id="3.30.70.270">
    <property type="match status" value="1"/>
</dbReference>
<reference evidence="5" key="2">
    <citation type="submission" date="2020-09" db="EMBL/GenBank/DDBJ databases">
        <authorList>
            <person name="Sun Q."/>
            <person name="Zhou Y."/>
        </authorList>
    </citation>
    <scope>NUCLEOTIDE SEQUENCE</scope>
    <source>
        <strain evidence="5">CGMCC 1.12426</strain>
    </source>
</reference>
<dbReference type="PROSITE" id="PS50883">
    <property type="entry name" value="EAL"/>
    <property type="match status" value="1"/>
</dbReference>
<evidence type="ECO:0000259" key="4">
    <source>
        <dbReference type="PROSITE" id="PS50887"/>
    </source>
</evidence>
<dbReference type="Gene3D" id="3.30.450.20">
    <property type="entry name" value="PAS domain"/>
    <property type="match status" value="2"/>
</dbReference>
<dbReference type="CDD" id="cd01948">
    <property type="entry name" value="EAL"/>
    <property type="match status" value="1"/>
</dbReference>